<sequence length="181" mass="20591">MANLFQSSRLTYREMRPKDLEEYYQVYNDPAVMQGNTAIPSLRPASFKETIKGWSDTNPLFVVVVETEGGAFVGQASLRFEAPAAMRDGELGVTIKRSMWGKGYGTEIVAWVVQHGFRFLGLHRISLHTFESNERAQAVYKKVGFVQEGVIRRARFWDGKWEDVILMGIVEDEFFAKEAGK</sequence>
<evidence type="ECO:0000313" key="2">
    <source>
        <dbReference type="Proteomes" id="UP000814128"/>
    </source>
</evidence>
<proteinExistence type="predicted"/>
<reference evidence="1" key="2">
    <citation type="journal article" date="2022" name="New Phytol.">
        <title>Evolutionary transition to the ectomycorrhizal habit in the genomes of a hyperdiverse lineage of mushroom-forming fungi.</title>
        <authorList>
            <person name="Looney B."/>
            <person name="Miyauchi S."/>
            <person name="Morin E."/>
            <person name="Drula E."/>
            <person name="Courty P.E."/>
            <person name="Kohler A."/>
            <person name="Kuo A."/>
            <person name="LaButti K."/>
            <person name="Pangilinan J."/>
            <person name="Lipzen A."/>
            <person name="Riley R."/>
            <person name="Andreopoulos W."/>
            <person name="He G."/>
            <person name="Johnson J."/>
            <person name="Nolan M."/>
            <person name="Tritt A."/>
            <person name="Barry K.W."/>
            <person name="Grigoriev I.V."/>
            <person name="Nagy L.G."/>
            <person name="Hibbett D."/>
            <person name="Henrissat B."/>
            <person name="Matheny P.B."/>
            <person name="Labbe J."/>
            <person name="Martin F.M."/>
        </authorList>
    </citation>
    <scope>NUCLEOTIDE SEQUENCE</scope>
    <source>
        <strain evidence="1">EC-137</strain>
    </source>
</reference>
<comment type="caution">
    <text evidence="1">The sequence shown here is derived from an EMBL/GenBank/DDBJ whole genome shotgun (WGS) entry which is preliminary data.</text>
</comment>
<accession>A0ACB8QTL5</accession>
<reference evidence="1" key="1">
    <citation type="submission" date="2021-02" db="EMBL/GenBank/DDBJ databases">
        <authorList>
            <consortium name="DOE Joint Genome Institute"/>
            <person name="Ahrendt S."/>
            <person name="Looney B.P."/>
            <person name="Miyauchi S."/>
            <person name="Morin E."/>
            <person name="Drula E."/>
            <person name="Courty P.E."/>
            <person name="Chicoki N."/>
            <person name="Fauchery L."/>
            <person name="Kohler A."/>
            <person name="Kuo A."/>
            <person name="Labutti K."/>
            <person name="Pangilinan J."/>
            <person name="Lipzen A."/>
            <person name="Riley R."/>
            <person name="Andreopoulos W."/>
            <person name="He G."/>
            <person name="Johnson J."/>
            <person name="Barry K.W."/>
            <person name="Grigoriev I.V."/>
            <person name="Nagy L."/>
            <person name="Hibbett D."/>
            <person name="Henrissat B."/>
            <person name="Matheny P.B."/>
            <person name="Labbe J."/>
            <person name="Martin F."/>
        </authorList>
    </citation>
    <scope>NUCLEOTIDE SEQUENCE</scope>
    <source>
        <strain evidence="1">EC-137</strain>
    </source>
</reference>
<dbReference type="Proteomes" id="UP000814128">
    <property type="component" value="Unassembled WGS sequence"/>
</dbReference>
<protein>
    <submittedName>
        <fullName evidence="1">Acyl-CoA N-acyltransferase</fullName>
    </submittedName>
</protein>
<gene>
    <name evidence="1" type="ORF">K488DRAFT_83269</name>
</gene>
<name>A0ACB8QTL5_9AGAM</name>
<evidence type="ECO:0000313" key="1">
    <source>
        <dbReference type="EMBL" id="KAI0035186.1"/>
    </source>
</evidence>
<keyword evidence="2" id="KW-1185">Reference proteome</keyword>
<organism evidence="1 2">
    <name type="scientific">Vararia minispora EC-137</name>
    <dbReference type="NCBI Taxonomy" id="1314806"/>
    <lineage>
        <taxon>Eukaryota</taxon>
        <taxon>Fungi</taxon>
        <taxon>Dikarya</taxon>
        <taxon>Basidiomycota</taxon>
        <taxon>Agaricomycotina</taxon>
        <taxon>Agaricomycetes</taxon>
        <taxon>Russulales</taxon>
        <taxon>Lachnocladiaceae</taxon>
        <taxon>Vararia</taxon>
    </lineage>
</organism>
<dbReference type="EMBL" id="MU273488">
    <property type="protein sequence ID" value="KAI0035186.1"/>
    <property type="molecule type" value="Genomic_DNA"/>
</dbReference>